<evidence type="ECO:0000259" key="1">
    <source>
        <dbReference type="Pfam" id="PF13612"/>
    </source>
</evidence>
<dbReference type="Pfam" id="PF13612">
    <property type="entry name" value="DDE_Tnp_1_3"/>
    <property type="match status" value="1"/>
</dbReference>
<protein>
    <submittedName>
        <fullName evidence="2">Transposase DDE domain protein</fullName>
    </submittedName>
</protein>
<feature type="domain" description="Transposase DDE" evidence="1">
    <location>
        <begin position="13"/>
        <end position="66"/>
    </location>
</feature>
<comment type="caution">
    <text evidence="2">The sequence shown here is derived from an EMBL/GenBank/DDBJ whole genome shotgun (WGS) entry which is preliminary data.</text>
</comment>
<proteinExistence type="predicted"/>
<organism evidence="2 3">
    <name type="scientific">Orientia tsutsugamushi str. UT144</name>
    <dbReference type="NCBI Taxonomy" id="1441384"/>
    <lineage>
        <taxon>Bacteria</taxon>
        <taxon>Pseudomonadati</taxon>
        <taxon>Pseudomonadota</taxon>
        <taxon>Alphaproteobacteria</taxon>
        <taxon>Rickettsiales</taxon>
        <taxon>Rickettsiaceae</taxon>
        <taxon>Rickettsieae</taxon>
        <taxon>Orientia</taxon>
    </lineage>
</organism>
<dbReference type="AlphaFoldDB" id="A0A0F3RKL5"/>
<reference evidence="2 3" key="1">
    <citation type="submission" date="2015-01" db="EMBL/GenBank/DDBJ databases">
        <title>Genome Sequencing of Rickettsiales.</title>
        <authorList>
            <person name="Daugherty S.C."/>
            <person name="Su Q."/>
            <person name="Abolude K."/>
            <person name="Beier-Sexton M."/>
            <person name="Carlyon J.A."/>
            <person name="Carter R."/>
            <person name="Day N.P."/>
            <person name="Dumler S.J."/>
            <person name="Dyachenko V."/>
            <person name="Godinez A."/>
            <person name="Kurtti T.J."/>
            <person name="Lichay M."/>
            <person name="Mullins K.E."/>
            <person name="Ott S."/>
            <person name="Pappas-Brown V."/>
            <person name="Paris D.H."/>
            <person name="Patel P."/>
            <person name="Richards A.L."/>
            <person name="Sadzewicz L."/>
            <person name="Sears K."/>
            <person name="Seidman D."/>
            <person name="Sengamalay N."/>
            <person name="Stenos J."/>
            <person name="Tallon L.J."/>
            <person name="Vincent G."/>
            <person name="Fraser C.M."/>
            <person name="Munderloh U."/>
            <person name="Dunning-Hotopp J.C."/>
        </authorList>
    </citation>
    <scope>NUCLEOTIDE SEQUENCE [LARGE SCALE GENOMIC DNA]</scope>
    <source>
        <strain evidence="2 3">UT144</strain>
    </source>
</reference>
<evidence type="ECO:0000313" key="3">
    <source>
        <dbReference type="Proteomes" id="UP000033580"/>
    </source>
</evidence>
<evidence type="ECO:0000313" key="2">
    <source>
        <dbReference type="EMBL" id="KJW06601.1"/>
    </source>
</evidence>
<sequence length="70" mass="8152">MLLLLAVLIHYLKGDDTGIYYIDSTKLAICHNKRTSSNRVFNRISKIGKSSYGWFLGFKLYIIINKMCYK</sequence>
<dbReference type="EMBL" id="LAOR01000105">
    <property type="protein sequence ID" value="KJW06601.1"/>
    <property type="molecule type" value="Genomic_DNA"/>
</dbReference>
<dbReference type="PATRIC" id="fig|1441384.3.peg.82"/>
<gene>
    <name evidence="2" type="ORF">OTUT144_1369</name>
</gene>
<accession>A0A0F3RKL5</accession>
<dbReference type="Proteomes" id="UP000033580">
    <property type="component" value="Unassembled WGS sequence"/>
</dbReference>
<dbReference type="InterPro" id="IPR025668">
    <property type="entry name" value="Tnp_DDE_dom"/>
</dbReference>
<name>A0A0F3RKL5_ORITS</name>